<organism evidence="4 5">
    <name type="scientific">Candidatus Gallacutalibacter pullicola</name>
    <dbReference type="NCBI Taxonomy" id="2840830"/>
    <lineage>
        <taxon>Bacteria</taxon>
        <taxon>Bacillati</taxon>
        <taxon>Bacillota</taxon>
        <taxon>Clostridia</taxon>
        <taxon>Eubacteriales</taxon>
        <taxon>Candidatus Gallacutalibacter</taxon>
    </lineage>
</organism>
<evidence type="ECO:0000313" key="5">
    <source>
        <dbReference type="Proteomes" id="UP000886785"/>
    </source>
</evidence>
<comment type="caution">
    <text evidence="4">The sequence shown here is derived from an EMBL/GenBank/DDBJ whole genome shotgun (WGS) entry which is preliminary data.</text>
</comment>
<evidence type="ECO:0000256" key="1">
    <source>
        <dbReference type="ARBA" id="ARBA00008005"/>
    </source>
</evidence>
<dbReference type="PANTHER" id="PTHR35861">
    <property type="match status" value="1"/>
</dbReference>
<dbReference type="Pfam" id="PF04984">
    <property type="entry name" value="Phage_sheath_1"/>
    <property type="match status" value="1"/>
</dbReference>
<dbReference type="InterPro" id="IPR052042">
    <property type="entry name" value="Tail_sheath_structural"/>
</dbReference>
<evidence type="ECO:0000313" key="4">
    <source>
        <dbReference type="EMBL" id="HIR56205.1"/>
    </source>
</evidence>
<evidence type="ECO:0000259" key="3">
    <source>
        <dbReference type="Pfam" id="PF17482"/>
    </source>
</evidence>
<reference evidence="4" key="1">
    <citation type="submission" date="2020-10" db="EMBL/GenBank/DDBJ databases">
        <authorList>
            <person name="Gilroy R."/>
        </authorList>
    </citation>
    <scope>NUCLEOTIDE SEQUENCE</scope>
    <source>
        <strain evidence="4">ChiSjej1B19-7085</strain>
    </source>
</reference>
<sequence length="567" mass="61333">MAEYLSPGVYVEEFDSSPRAIEGVGTSTAGFIGMAVKGPVVGAPSLVTSFADYQRQFGGYLSEYTHGSYRFLPYAVEQFFINGGTRCYVSRVIPENAATAAAQVGILTLRAANEGKWGNRILVAFTTANRRKLQLIRKEGPAVYVAKNASGFGEGDLVEFAGELNRISAVFDNTITFEQDFEGDPVDTDLIPKKLLYSVEMDVTVRCDGETETYAGCTLNPISNTYLADRLRSSKIIRVDSLEPSDEIANPVSVLFGDGKLTGTIALSGGSDGTMDAVNAGVYIGKDNGPGNRTGICSFLENSIASIISVPGVTIPEVLVSLVTHCEREQNRFAILDVPAELSKTNDIIEYRSVVDSTYAAFYHPWVQVFDPITKKPGFVPPSGSVAGIYSRTDITRGVHKAPANEIVSCTGLSVNYTTGEQDILNPAGVNLIRALPGQGIRVWGARTASSNSAFKYVNVRRLFIFVEQSIKAATNWVVFEPNNSSLWARVQMTISSFLENMFRAGMLSGDTPAEAYYVDIGPNTMSRDDILNGRLICEIGIAPSRPAEFVIFRVTQFTAEAGGEAE</sequence>
<dbReference type="PANTHER" id="PTHR35861:SF1">
    <property type="entry name" value="PHAGE TAIL SHEATH PROTEIN"/>
    <property type="match status" value="1"/>
</dbReference>
<accession>A0A9D1DNR4</accession>
<evidence type="ECO:0000259" key="2">
    <source>
        <dbReference type="Pfam" id="PF04984"/>
    </source>
</evidence>
<dbReference type="InterPro" id="IPR035089">
    <property type="entry name" value="Phage_sheath_subtilisin"/>
</dbReference>
<dbReference type="EMBL" id="DVHF01000010">
    <property type="protein sequence ID" value="HIR56205.1"/>
    <property type="molecule type" value="Genomic_DNA"/>
</dbReference>
<dbReference type="AlphaFoldDB" id="A0A9D1DNR4"/>
<feature type="domain" description="Tail sheath protein subtilisin-like" evidence="2">
    <location>
        <begin position="301"/>
        <end position="449"/>
    </location>
</feature>
<dbReference type="Gene3D" id="3.40.50.11780">
    <property type="match status" value="2"/>
</dbReference>
<protein>
    <submittedName>
        <fullName evidence="4">Phage tail sheath family protein</fullName>
    </submittedName>
</protein>
<name>A0A9D1DNR4_9FIRM</name>
<gene>
    <name evidence="4" type="ORF">IAA54_00895</name>
</gene>
<reference evidence="4" key="2">
    <citation type="journal article" date="2021" name="PeerJ">
        <title>Extensive microbial diversity within the chicken gut microbiome revealed by metagenomics and culture.</title>
        <authorList>
            <person name="Gilroy R."/>
            <person name="Ravi A."/>
            <person name="Getino M."/>
            <person name="Pursley I."/>
            <person name="Horton D.L."/>
            <person name="Alikhan N.F."/>
            <person name="Baker D."/>
            <person name="Gharbi K."/>
            <person name="Hall N."/>
            <person name="Watson M."/>
            <person name="Adriaenssens E.M."/>
            <person name="Foster-Nyarko E."/>
            <person name="Jarju S."/>
            <person name="Secka A."/>
            <person name="Antonio M."/>
            <person name="Oren A."/>
            <person name="Chaudhuri R.R."/>
            <person name="La Ragione R."/>
            <person name="Hildebrand F."/>
            <person name="Pallen M.J."/>
        </authorList>
    </citation>
    <scope>NUCLEOTIDE SEQUENCE</scope>
    <source>
        <strain evidence="4">ChiSjej1B19-7085</strain>
    </source>
</reference>
<comment type="similarity">
    <text evidence="1">Belongs to the myoviridae tail sheath protein family.</text>
</comment>
<dbReference type="Proteomes" id="UP000886785">
    <property type="component" value="Unassembled WGS sequence"/>
</dbReference>
<feature type="domain" description="Tail sheath protein C-terminal" evidence="3">
    <location>
        <begin position="450"/>
        <end position="556"/>
    </location>
</feature>
<dbReference type="Pfam" id="PF17482">
    <property type="entry name" value="Phage_sheath_1C"/>
    <property type="match status" value="1"/>
</dbReference>
<proteinExistence type="inferred from homology"/>
<dbReference type="InterPro" id="IPR020287">
    <property type="entry name" value="Tail_sheath_C"/>
</dbReference>